<sequence>MIDSEDGDERRNTYLASNMTATIEDKSHQENGEKTTGSIVEPQAEKTTSDVVEAQAETYRVYDTLWVQLLIYVLVTFINAMLPITFPSIPTETSSFFPSQQHKSTHYP</sequence>
<feature type="transmembrane region" description="Helical" evidence="2">
    <location>
        <begin position="69"/>
        <end position="89"/>
    </location>
</feature>
<name>A0A816EDF2_9BILA</name>
<proteinExistence type="predicted"/>
<evidence type="ECO:0000256" key="1">
    <source>
        <dbReference type="SAM" id="MobiDB-lite"/>
    </source>
</evidence>
<dbReference type="OrthoDB" id="422206at2759"/>
<comment type="caution">
    <text evidence="3">The sequence shown here is derived from an EMBL/GenBank/DDBJ whole genome shotgun (WGS) entry which is preliminary data.</text>
</comment>
<keyword evidence="2" id="KW-0812">Transmembrane</keyword>
<reference evidence="3" key="1">
    <citation type="submission" date="2021-02" db="EMBL/GenBank/DDBJ databases">
        <authorList>
            <person name="Nowell W R."/>
        </authorList>
    </citation>
    <scope>NUCLEOTIDE SEQUENCE</scope>
</reference>
<evidence type="ECO:0000256" key="2">
    <source>
        <dbReference type="SAM" id="Phobius"/>
    </source>
</evidence>
<organism evidence="3 4">
    <name type="scientific">Rotaria magnacalcarata</name>
    <dbReference type="NCBI Taxonomy" id="392030"/>
    <lineage>
        <taxon>Eukaryota</taxon>
        <taxon>Metazoa</taxon>
        <taxon>Spiralia</taxon>
        <taxon>Gnathifera</taxon>
        <taxon>Rotifera</taxon>
        <taxon>Eurotatoria</taxon>
        <taxon>Bdelloidea</taxon>
        <taxon>Philodinida</taxon>
        <taxon>Philodinidae</taxon>
        <taxon>Rotaria</taxon>
    </lineage>
</organism>
<keyword evidence="2" id="KW-1133">Transmembrane helix</keyword>
<accession>A0A816EDF2</accession>
<dbReference type="EMBL" id="CAJNOW010016613">
    <property type="protein sequence ID" value="CAF1651251.1"/>
    <property type="molecule type" value="Genomic_DNA"/>
</dbReference>
<dbReference type="AlphaFoldDB" id="A0A816EDF2"/>
<feature type="compositionally biased region" description="Basic and acidic residues" evidence="1">
    <location>
        <begin position="23"/>
        <end position="33"/>
    </location>
</feature>
<evidence type="ECO:0000313" key="3">
    <source>
        <dbReference type="EMBL" id="CAF1651251.1"/>
    </source>
</evidence>
<feature type="region of interest" description="Disordered" evidence="1">
    <location>
        <begin position="1"/>
        <end position="47"/>
    </location>
</feature>
<dbReference type="Proteomes" id="UP000663834">
    <property type="component" value="Unassembled WGS sequence"/>
</dbReference>
<gene>
    <name evidence="3" type="ORF">KQP761_LOCUS30025</name>
</gene>
<evidence type="ECO:0000313" key="4">
    <source>
        <dbReference type="Proteomes" id="UP000663834"/>
    </source>
</evidence>
<keyword evidence="2" id="KW-0472">Membrane</keyword>
<protein>
    <submittedName>
        <fullName evidence="3">Uncharacterized protein</fullName>
    </submittedName>
</protein>